<gene>
    <name evidence="2" type="ORF">R3P38DRAFT_2875408</name>
</gene>
<evidence type="ECO:0000256" key="1">
    <source>
        <dbReference type="SAM" id="SignalP"/>
    </source>
</evidence>
<sequence length="78" mass="8986">MLRLTQTLELSLFFLPLSFSYDQRLRRAALSRSVYRKDGSNCQRTPTLTVSLLIYESGVALGPRLCFVFQAALLRCRR</sequence>
<feature type="chain" id="PRO_5043653904" description="Secreted protein" evidence="1">
    <location>
        <begin position="21"/>
        <end position="78"/>
    </location>
</feature>
<name>A0AAW0D2T2_9AGAR</name>
<dbReference type="AlphaFoldDB" id="A0AAW0D2T2"/>
<dbReference type="Proteomes" id="UP001362999">
    <property type="component" value="Unassembled WGS sequence"/>
</dbReference>
<evidence type="ECO:0000313" key="2">
    <source>
        <dbReference type="EMBL" id="KAK7046712.1"/>
    </source>
</evidence>
<evidence type="ECO:0000313" key="3">
    <source>
        <dbReference type="Proteomes" id="UP001362999"/>
    </source>
</evidence>
<keyword evidence="1" id="KW-0732">Signal</keyword>
<organism evidence="2 3">
    <name type="scientific">Favolaschia claudopus</name>
    <dbReference type="NCBI Taxonomy" id="2862362"/>
    <lineage>
        <taxon>Eukaryota</taxon>
        <taxon>Fungi</taxon>
        <taxon>Dikarya</taxon>
        <taxon>Basidiomycota</taxon>
        <taxon>Agaricomycotina</taxon>
        <taxon>Agaricomycetes</taxon>
        <taxon>Agaricomycetidae</taxon>
        <taxon>Agaricales</taxon>
        <taxon>Marasmiineae</taxon>
        <taxon>Mycenaceae</taxon>
        <taxon>Favolaschia</taxon>
    </lineage>
</organism>
<reference evidence="2 3" key="1">
    <citation type="journal article" date="2024" name="J Genomics">
        <title>Draft genome sequencing and assembly of Favolaschia claudopus CIRM-BRFM 2984 isolated from oak limbs.</title>
        <authorList>
            <person name="Navarro D."/>
            <person name="Drula E."/>
            <person name="Chaduli D."/>
            <person name="Cazenave R."/>
            <person name="Ahrendt S."/>
            <person name="Wang J."/>
            <person name="Lipzen A."/>
            <person name="Daum C."/>
            <person name="Barry K."/>
            <person name="Grigoriev I.V."/>
            <person name="Favel A."/>
            <person name="Rosso M.N."/>
            <person name="Martin F."/>
        </authorList>
    </citation>
    <scope>NUCLEOTIDE SEQUENCE [LARGE SCALE GENOMIC DNA]</scope>
    <source>
        <strain evidence="2 3">CIRM-BRFM 2984</strain>
    </source>
</reference>
<feature type="non-terminal residue" evidence="2">
    <location>
        <position position="78"/>
    </location>
</feature>
<feature type="signal peptide" evidence="1">
    <location>
        <begin position="1"/>
        <end position="20"/>
    </location>
</feature>
<keyword evidence="3" id="KW-1185">Reference proteome</keyword>
<dbReference type="EMBL" id="JAWWNJ010000010">
    <property type="protein sequence ID" value="KAK7046712.1"/>
    <property type="molecule type" value="Genomic_DNA"/>
</dbReference>
<accession>A0AAW0D2T2</accession>
<proteinExistence type="predicted"/>
<comment type="caution">
    <text evidence="2">The sequence shown here is derived from an EMBL/GenBank/DDBJ whole genome shotgun (WGS) entry which is preliminary data.</text>
</comment>
<evidence type="ECO:0008006" key="4">
    <source>
        <dbReference type="Google" id="ProtNLM"/>
    </source>
</evidence>
<protein>
    <recommendedName>
        <fullName evidence="4">Secreted protein</fullName>
    </recommendedName>
</protein>